<dbReference type="EMBL" id="AEJB01000267">
    <property type="protein sequence ID" value="ELP67753.1"/>
    <property type="molecule type" value="Genomic_DNA"/>
</dbReference>
<comment type="pathway">
    <text evidence="2 6">Cofactor biosynthesis; tetrahydrofolate biosynthesis; 2-amino-4-hydroxy-6-hydroxymethyl-7,8-dihydropteridine diphosphate from 7,8-dihydroneopterin triphosphate: step 3/4.</text>
</comment>
<comment type="caution">
    <text evidence="9">The sequence shown here is derived from an EMBL/GenBank/DDBJ whole genome shotgun (WGS) entry which is preliminary data.</text>
</comment>
<proteinExistence type="inferred from homology"/>
<dbReference type="PATRIC" id="fig|698760.3.peg.3506"/>
<keyword evidence="4 6" id="KW-0289">Folate biosynthesis</keyword>
<dbReference type="InterPro" id="IPR006156">
    <property type="entry name" value="Dihydroneopterin_aldolase"/>
</dbReference>
<organism evidence="9 10">
    <name type="scientific">Streptomyces turgidiscabies (strain Car8)</name>
    <dbReference type="NCBI Taxonomy" id="698760"/>
    <lineage>
        <taxon>Bacteria</taxon>
        <taxon>Bacillati</taxon>
        <taxon>Actinomycetota</taxon>
        <taxon>Actinomycetes</taxon>
        <taxon>Kitasatosporales</taxon>
        <taxon>Streptomycetaceae</taxon>
        <taxon>Streptomyces</taxon>
    </lineage>
</organism>
<feature type="region of interest" description="Disordered" evidence="7">
    <location>
        <begin position="1"/>
        <end position="35"/>
    </location>
</feature>
<dbReference type="AlphaFoldDB" id="L7F831"/>
<dbReference type="Proteomes" id="UP000010931">
    <property type="component" value="Unassembled WGS sequence"/>
</dbReference>
<evidence type="ECO:0000256" key="6">
    <source>
        <dbReference type="RuleBase" id="RU362079"/>
    </source>
</evidence>
<dbReference type="PANTHER" id="PTHR42844:SF1">
    <property type="entry name" value="DIHYDRONEOPTERIN ALDOLASE 1-RELATED"/>
    <property type="match status" value="1"/>
</dbReference>
<evidence type="ECO:0000256" key="2">
    <source>
        <dbReference type="ARBA" id="ARBA00005013"/>
    </source>
</evidence>
<gene>
    <name evidence="9" type="primary">folB</name>
    <name evidence="9" type="ORF">STRTUCAR8_04885</name>
</gene>
<evidence type="ECO:0000313" key="9">
    <source>
        <dbReference type="EMBL" id="ELP67753.1"/>
    </source>
</evidence>
<protein>
    <recommendedName>
        <fullName evidence="6">7,8-dihydroneopterin aldolase</fullName>
        <ecNumber evidence="6">4.1.2.25</ecNumber>
    </recommendedName>
</protein>
<evidence type="ECO:0000256" key="4">
    <source>
        <dbReference type="ARBA" id="ARBA00022909"/>
    </source>
</evidence>
<comment type="function">
    <text evidence="6">Catalyzes the conversion of 7,8-dihydroneopterin to 6-hydroxymethyl-7,8-dihydropterin.</text>
</comment>
<accession>L7F831</accession>
<reference evidence="9 10" key="1">
    <citation type="journal article" date="2011" name="Plasmid">
        <title>Streptomyces turgidiscabies Car8 contains a modular pathogenicity island that shares virulence genes with other actinobacterial plant pathogens.</title>
        <authorList>
            <person name="Huguet-Tapia J.C."/>
            <person name="Badger J.H."/>
            <person name="Loria R."/>
            <person name="Pettis G.S."/>
        </authorList>
    </citation>
    <scope>NUCLEOTIDE SEQUENCE [LARGE SCALE GENOMIC DNA]</scope>
    <source>
        <strain evidence="9 10">Car8</strain>
    </source>
</reference>
<evidence type="ECO:0000256" key="7">
    <source>
        <dbReference type="SAM" id="MobiDB-lite"/>
    </source>
</evidence>
<evidence type="ECO:0000256" key="1">
    <source>
        <dbReference type="ARBA" id="ARBA00001353"/>
    </source>
</evidence>
<dbReference type="SUPFAM" id="SSF55620">
    <property type="entry name" value="Tetrahydrobiopterin biosynthesis enzymes-like"/>
    <property type="match status" value="1"/>
</dbReference>
<dbReference type="FunFam" id="3.30.1130.10:FF:000003">
    <property type="entry name" value="7,8-dihydroneopterin aldolase"/>
    <property type="match status" value="1"/>
</dbReference>
<keyword evidence="10" id="KW-1185">Reference proteome</keyword>
<dbReference type="CDD" id="cd00534">
    <property type="entry name" value="DHNA_DHNTPE"/>
    <property type="match status" value="1"/>
</dbReference>
<dbReference type="PANTHER" id="PTHR42844">
    <property type="entry name" value="DIHYDRONEOPTERIN ALDOLASE 1-RELATED"/>
    <property type="match status" value="1"/>
</dbReference>
<dbReference type="GO" id="GO:0046656">
    <property type="term" value="P:folic acid biosynthetic process"/>
    <property type="evidence" value="ECO:0007669"/>
    <property type="project" value="UniProtKB-UniRule"/>
</dbReference>
<dbReference type="GO" id="GO:0004150">
    <property type="term" value="F:dihydroneopterin aldolase activity"/>
    <property type="evidence" value="ECO:0007669"/>
    <property type="project" value="UniProtKB-UniRule"/>
</dbReference>
<evidence type="ECO:0000313" key="10">
    <source>
        <dbReference type="Proteomes" id="UP000010931"/>
    </source>
</evidence>
<feature type="domain" description="Dihydroneopterin aldolase/epimerase" evidence="8">
    <location>
        <begin position="75"/>
        <end position="187"/>
    </location>
</feature>
<sequence>MESRTRGKCGYQPVSSRVPTGKHSVNPPGHHLAGPPVGRALSVSAGRFEMAAGPIAPGPKRPPTTIAGVIRVDRVALRGLRARGHHGVFPEEREKGQTFVVDLSLGLDTRPAAADDDLAKTVHYGIVAEEVVAVVEGEPVDLIETLAERIAQVCLKHQGVQEVEVCVHKPGAPITVPFDDVTITITRSRV</sequence>
<dbReference type="GO" id="GO:0005737">
    <property type="term" value="C:cytoplasm"/>
    <property type="evidence" value="ECO:0007669"/>
    <property type="project" value="TreeGrafter"/>
</dbReference>
<dbReference type="NCBIfam" id="TIGR00525">
    <property type="entry name" value="folB"/>
    <property type="match status" value="1"/>
</dbReference>
<dbReference type="InterPro" id="IPR006157">
    <property type="entry name" value="FolB_dom"/>
</dbReference>
<dbReference type="Pfam" id="PF02152">
    <property type="entry name" value="FolB"/>
    <property type="match status" value="1"/>
</dbReference>
<name>L7F831_STRT8</name>
<dbReference type="NCBIfam" id="TIGR00526">
    <property type="entry name" value="folB_dom"/>
    <property type="match status" value="1"/>
</dbReference>
<dbReference type="SMART" id="SM00905">
    <property type="entry name" value="FolB"/>
    <property type="match status" value="1"/>
</dbReference>
<comment type="similarity">
    <text evidence="3 6">Belongs to the DHNA family.</text>
</comment>
<dbReference type="UniPathway" id="UPA00077">
    <property type="reaction ID" value="UER00154"/>
</dbReference>
<keyword evidence="5 6" id="KW-0456">Lyase</keyword>
<evidence type="ECO:0000259" key="8">
    <source>
        <dbReference type="SMART" id="SM00905"/>
    </source>
</evidence>
<evidence type="ECO:0000256" key="3">
    <source>
        <dbReference type="ARBA" id="ARBA00005708"/>
    </source>
</evidence>
<evidence type="ECO:0000256" key="5">
    <source>
        <dbReference type="ARBA" id="ARBA00023239"/>
    </source>
</evidence>
<dbReference type="GO" id="GO:0046654">
    <property type="term" value="P:tetrahydrofolate biosynthetic process"/>
    <property type="evidence" value="ECO:0007669"/>
    <property type="project" value="UniProtKB-UniRule"/>
</dbReference>
<dbReference type="InterPro" id="IPR043133">
    <property type="entry name" value="GTP-CH-I_C/QueF"/>
</dbReference>
<dbReference type="EC" id="4.1.2.25" evidence="6"/>
<dbReference type="STRING" id="85558.T45_07529"/>
<comment type="catalytic activity">
    <reaction evidence="1 6">
        <text>7,8-dihydroneopterin = 6-hydroxymethyl-7,8-dihydropterin + glycolaldehyde</text>
        <dbReference type="Rhea" id="RHEA:10540"/>
        <dbReference type="ChEBI" id="CHEBI:17001"/>
        <dbReference type="ChEBI" id="CHEBI:17071"/>
        <dbReference type="ChEBI" id="CHEBI:44841"/>
        <dbReference type="EC" id="4.1.2.25"/>
    </reaction>
</comment>
<dbReference type="Gene3D" id="3.30.1130.10">
    <property type="match status" value="1"/>
</dbReference>